<protein>
    <submittedName>
        <fullName evidence="1">Uncharacterized protein</fullName>
    </submittedName>
</protein>
<comment type="caution">
    <text evidence="1">The sequence shown here is derived from an EMBL/GenBank/DDBJ whole genome shotgun (WGS) entry which is preliminary data.</text>
</comment>
<organism evidence="1 2">
    <name type="scientific">Saccharothrix hoggarensis</name>
    <dbReference type="NCBI Taxonomy" id="913853"/>
    <lineage>
        <taxon>Bacteria</taxon>
        <taxon>Bacillati</taxon>
        <taxon>Actinomycetota</taxon>
        <taxon>Actinomycetes</taxon>
        <taxon>Pseudonocardiales</taxon>
        <taxon>Pseudonocardiaceae</taxon>
        <taxon>Saccharothrix</taxon>
    </lineage>
</organism>
<proteinExistence type="predicted"/>
<gene>
    <name evidence="1" type="ORF">ACFQ3T_02780</name>
</gene>
<reference evidence="2" key="1">
    <citation type="journal article" date="2019" name="Int. J. Syst. Evol. Microbiol.">
        <title>The Global Catalogue of Microorganisms (GCM) 10K type strain sequencing project: providing services to taxonomists for standard genome sequencing and annotation.</title>
        <authorList>
            <consortium name="The Broad Institute Genomics Platform"/>
            <consortium name="The Broad Institute Genome Sequencing Center for Infectious Disease"/>
            <person name="Wu L."/>
            <person name="Ma J."/>
        </authorList>
    </citation>
    <scope>NUCLEOTIDE SEQUENCE [LARGE SCALE GENOMIC DNA]</scope>
    <source>
        <strain evidence="2">CCUG 60214</strain>
    </source>
</reference>
<name>A0ABW3QP36_9PSEU</name>
<accession>A0ABW3QP36</accession>
<dbReference type="Proteomes" id="UP001597168">
    <property type="component" value="Unassembled WGS sequence"/>
</dbReference>
<keyword evidence="2" id="KW-1185">Reference proteome</keyword>
<evidence type="ECO:0000313" key="2">
    <source>
        <dbReference type="Proteomes" id="UP001597168"/>
    </source>
</evidence>
<dbReference type="RefSeq" id="WP_380719393.1">
    <property type="nucleotide sequence ID" value="NZ_JBHTLK010000006.1"/>
</dbReference>
<evidence type="ECO:0000313" key="1">
    <source>
        <dbReference type="EMBL" id="MFD1146045.1"/>
    </source>
</evidence>
<sequence>MLSTNPDVQVAVGTASRACPTPTHCTYYNTALSTLPITLNL</sequence>
<dbReference type="EMBL" id="JBHTLK010000006">
    <property type="protein sequence ID" value="MFD1146045.1"/>
    <property type="molecule type" value="Genomic_DNA"/>
</dbReference>